<evidence type="ECO:0000313" key="12">
    <source>
        <dbReference type="Proteomes" id="UP000443843"/>
    </source>
</evidence>
<keyword evidence="5 9" id="KW-0812">Transmembrane</keyword>
<dbReference type="GO" id="GO:0016410">
    <property type="term" value="F:N-acyltransferase activity"/>
    <property type="evidence" value="ECO:0007669"/>
    <property type="project" value="UniProtKB-UniRule"/>
</dbReference>
<dbReference type="PANTHER" id="PTHR38686">
    <property type="entry name" value="APOLIPOPROTEIN N-ACYLTRANSFERASE"/>
    <property type="match status" value="1"/>
</dbReference>
<dbReference type="Gene3D" id="3.60.110.10">
    <property type="entry name" value="Carbon-nitrogen hydrolase"/>
    <property type="match status" value="1"/>
</dbReference>
<dbReference type="InterPro" id="IPR003010">
    <property type="entry name" value="C-N_Hydrolase"/>
</dbReference>
<feature type="transmembrane region" description="Helical" evidence="9">
    <location>
        <begin position="176"/>
        <end position="199"/>
    </location>
</feature>
<feature type="transmembrane region" description="Helical" evidence="9">
    <location>
        <begin position="45"/>
        <end position="62"/>
    </location>
</feature>
<evidence type="ECO:0000313" key="11">
    <source>
        <dbReference type="EMBL" id="MWB79218.1"/>
    </source>
</evidence>
<keyword evidence="8 9" id="KW-0012">Acyltransferase</keyword>
<keyword evidence="11" id="KW-0449">Lipoprotein</keyword>
<feature type="transmembrane region" description="Helical" evidence="9">
    <location>
        <begin position="206"/>
        <end position="225"/>
    </location>
</feature>
<dbReference type="InterPro" id="IPR036526">
    <property type="entry name" value="C-N_Hydrolase_sf"/>
</dbReference>
<accession>A0A844WDG5</accession>
<comment type="subcellular location">
    <subcellularLocation>
        <location evidence="1 9">Cell membrane</location>
        <topology evidence="1 9">Multi-pass membrane protein</topology>
    </subcellularLocation>
</comment>
<sequence length="518" mass="54873">MPDTPGAGPGRWRRLRARFGPPASRLGLWLAVAAGLAAASGQAPLNLWPVAILGFALLAWLYDRAPDLRSAAWTGWAAGTAYFAAALSWIVEPFLVDIARHGWMAPFALILMAGGLALFWAAAFALAQALAPRGAMRLPAWVAAFTLAEMLRGVVFTGFPWALVGHALIPSPLIQAAAWVGPDGLTLLVLSFAALLAVIPRAPLPAAPVALLVGAGLLWSAPMMASRPPATPPDAPVLRLMQPNASQREKWDPRMIPVFLDRMLAYSSEPPVPAVAIWPETSVPAWLDENSALLPVIAGQAQGALSVIGIQRGEGERVFNTLAVLNPDGGIRDVYDKHHLVPFGEYMPLGDLFDRVGISALAARRGNGYTPGPGPHLIDLGAAGKALPLICYEAVFPRDVAAAPERPDLLLQITNDAWFGTFSGPYQHLAQARLRAVEQGLPMIRVANTGVSAVIDATGQVLGSIPLGQAGYLDMARPSAAGPTLYARIGGWPVTILVIVMLLVALGHQSARFRKNSH</sequence>
<name>A0A844WDG5_9RHOB</name>
<dbReference type="InterPro" id="IPR045378">
    <property type="entry name" value="LNT_N"/>
</dbReference>
<dbReference type="SUPFAM" id="SSF56317">
    <property type="entry name" value="Carbon-nitrogen hydrolase"/>
    <property type="match status" value="1"/>
</dbReference>
<keyword evidence="3 9" id="KW-1003">Cell membrane</keyword>
<dbReference type="EC" id="2.3.1.269" evidence="9"/>
<evidence type="ECO:0000256" key="4">
    <source>
        <dbReference type="ARBA" id="ARBA00022679"/>
    </source>
</evidence>
<keyword evidence="7 9" id="KW-0472">Membrane</keyword>
<dbReference type="Pfam" id="PF20154">
    <property type="entry name" value="LNT_N"/>
    <property type="match status" value="1"/>
</dbReference>
<keyword evidence="4 9" id="KW-0808">Transferase</keyword>
<dbReference type="GO" id="GO:0042158">
    <property type="term" value="P:lipoprotein biosynthetic process"/>
    <property type="evidence" value="ECO:0007669"/>
    <property type="project" value="UniProtKB-UniRule"/>
</dbReference>
<keyword evidence="6 9" id="KW-1133">Transmembrane helix</keyword>
<keyword evidence="12" id="KW-1185">Reference proteome</keyword>
<evidence type="ECO:0000256" key="3">
    <source>
        <dbReference type="ARBA" id="ARBA00022475"/>
    </source>
</evidence>
<comment type="function">
    <text evidence="9">Catalyzes the phospholipid dependent N-acylation of the N-terminal cysteine of apolipoprotein, the last step in lipoprotein maturation.</text>
</comment>
<dbReference type="NCBIfam" id="TIGR00546">
    <property type="entry name" value="lnt"/>
    <property type="match status" value="1"/>
</dbReference>
<evidence type="ECO:0000259" key="10">
    <source>
        <dbReference type="PROSITE" id="PS50263"/>
    </source>
</evidence>
<evidence type="ECO:0000256" key="7">
    <source>
        <dbReference type="ARBA" id="ARBA00023136"/>
    </source>
</evidence>
<dbReference type="RefSeq" id="WP_160383433.1">
    <property type="nucleotide sequence ID" value="NZ_WNXQ01000009.1"/>
</dbReference>
<evidence type="ECO:0000256" key="5">
    <source>
        <dbReference type="ARBA" id="ARBA00022692"/>
    </source>
</evidence>
<dbReference type="CDD" id="cd07571">
    <property type="entry name" value="ALP_N-acyl_transferase"/>
    <property type="match status" value="1"/>
</dbReference>
<feature type="transmembrane region" description="Helical" evidence="9">
    <location>
        <begin position="138"/>
        <end position="164"/>
    </location>
</feature>
<dbReference type="PANTHER" id="PTHR38686:SF1">
    <property type="entry name" value="APOLIPOPROTEIN N-ACYLTRANSFERASE"/>
    <property type="match status" value="1"/>
</dbReference>
<dbReference type="Pfam" id="PF00795">
    <property type="entry name" value="CN_hydrolase"/>
    <property type="match status" value="1"/>
</dbReference>
<feature type="transmembrane region" description="Helical" evidence="9">
    <location>
        <begin position="485"/>
        <end position="506"/>
    </location>
</feature>
<dbReference type="HAMAP" id="MF_01148">
    <property type="entry name" value="Lnt"/>
    <property type="match status" value="1"/>
</dbReference>
<dbReference type="Proteomes" id="UP000443843">
    <property type="component" value="Unassembled WGS sequence"/>
</dbReference>
<feature type="domain" description="CN hydrolase" evidence="10">
    <location>
        <begin position="241"/>
        <end position="480"/>
    </location>
</feature>
<evidence type="ECO:0000256" key="1">
    <source>
        <dbReference type="ARBA" id="ARBA00004651"/>
    </source>
</evidence>
<protein>
    <recommendedName>
        <fullName evidence="9">Apolipoprotein N-acyltransferase</fullName>
        <shortName evidence="9">ALP N-acyltransferase</shortName>
        <ecNumber evidence="9">2.3.1.269</ecNumber>
    </recommendedName>
</protein>
<gene>
    <name evidence="9 11" type="primary">lnt</name>
    <name evidence="11" type="ORF">GLS40_14355</name>
</gene>
<comment type="catalytic activity">
    <reaction evidence="9">
        <text>N-terminal S-1,2-diacyl-sn-glyceryl-L-cysteinyl-[lipoprotein] + a glycerophospholipid = N-acyl-S-1,2-diacyl-sn-glyceryl-L-cysteinyl-[lipoprotein] + a 2-acyl-sn-glycero-3-phospholipid + H(+)</text>
        <dbReference type="Rhea" id="RHEA:48228"/>
        <dbReference type="Rhea" id="RHEA-COMP:14681"/>
        <dbReference type="Rhea" id="RHEA-COMP:14684"/>
        <dbReference type="ChEBI" id="CHEBI:15378"/>
        <dbReference type="ChEBI" id="CHEBI:136912"/>
        <dbReference type="ChEBI" id="CHEBI:140656"/>
        <dbReference type="ChEBI" id="CHEBI:140657"/>
        <dbReference type="ChEBI" id="CHEBI:140660"/>
        <dbReference type="EC" id="2.3.1.269"/>
    </reaction>
</comment>
<evidence type="ECO:0000256" key="8">
    <source>
        <dbReference type="ARBA" id="ARBA00023315"/>
    </source>
</evidence>
<feature type="transmembrane region" description="Helical" evidence="9">
    <location>
        <begin position="103"/>
        <end position="126"/>
    </location>
</feature>
<proteinExistence type="inferred from homology"/>
<reference evidence="11 12" key="1">
    <citation type="submission" date="2019-11" db="EMBL/GenBank/DDBJ databases">
        <title>Pseudooceanicola pacifica sp. nov., isolated from deep-sea sediment of the Pacific Ocean.</title>
        <authorList>
            <person name="Lyu L."/>
        </authorList>
    </citation>
    <scope>NUCLEOTIDE SEQUENCE [LARGE SCALE GENOMIC DNA]</scope>
    <source>
        <strain evidence="11 12">216_PA32_1</strain>
    </source>
</reference>
<organism evidence="11 12">
    <name type="scientific">Pseudooceanicola pacificus</name>
    <dbReference type="NCBI Taxonomy" id="2676438"/>
    <lineage>
        <taxon>Bacteria</taxon>
        <taxon>Pseudomonadati</taxon>
        <taxon>Pseudomonadota</taxon>
        <taxon>Alphaproteobacteria</taxon>
        <taxon>Rhodobacterales</taxon>
        <taxon>Paracoccaceae</taxon>
        <taxon>Pseudooceanicola</taxon>
    </lineage>
</organism>
<comment type="caution">
    <text evidence="11">The sequence shown here is derived from an EMBL/GenBank/DDBJ whole genome shotgun (WGS) entry which is preliminary data.</text>
</comment>
<dbReference type="PROSITE" id="PS50263">
    <property type="entry name" value="CN_HYDROLASE"/>
    <property type="match status" value="1"/>
</dbReference>
<dbReference type="GO" id="GO:0005886">
    <property type="term" value="C:plasma membrane"/>
    <property type="evidence" value="ECO:0007669"/>
    <property type="project" value="UniProtKB-SubCell"/>
</dbReference>
<evidence type="ECO:0000256" key="6">
    <source>
        <dbReference type="ARBA" id="ARBA00022989"/>
    </source>
</evidence>
<dbReference type="AlphaFoldDB" id="A0A844WDG5"/>
<feature type="transmembrane region" description="Helical" evidence="9">
    <location>
        <begin position="71"/>
        <end position="91"/>
    </location>
</feature>
<evidence type="ECO:0000256" key="9">
    <source>
        <dbReference type="HAMAP-Rule" id="MF_01148"/>
    </source>
</evidence>
<dbReference type="EMBL" id="WNXQ01000009">
    <property type="protein sequence ID" value="MWB79218.1"/>
    <property type="molecule type" value="Genomic_DNA"/>
</dbReference>
<dbReference type="UniPathway" id="UPA00666"/>
<comment type="similarity">
    <text evidence="2 9">Belongs to the CN hydrolase family. Apolipoprotein N-acyltransferase subfamily.</text>
</comment>
<evidence type="ECO:0000256" key="2">
    <source>
        <dbReference type="ARBA" id="ARBA00010065"/>
    </source>
</evidence>
<comment type="pathway">
    <text evidence="9">Protein modification; lipoprotein biosynthesis (N-acyl transfer).</text>
</comment>
<dbReference type="InterPro" id="IPR004563">
    <property type="entry name" value="Apolipo_AcylTrfase"/>
</dbReference>